<gene>
    <name evidence="5" type="ORF">ACFPER_00110</name>
</gene>
<keyword evidence="5" id="KW-0560">Oxidoreductase</keyword>
<dbReference type="Gene3D" id="3.50.50.60">
    <property type="entry name" value="FAD/NAD(P)-binding domain"/>
    <property type="match status" value="1"/>
</dbReference>
<evidence type="ECO:0000256" key="2">
    <source>
        <dbReference type="ARBA" id="ARBA00022630"/>
    </source>
</evidence>
<dbReference type="PANTHER" id="PTHR43004">
    <property type="entry name" value="TRK SYSTEM POTASSIUM UPTAKE PROTEIN"/>
    <property type="match status" value="1"/>
</dbReference>
<dbReference type="Proteomes" id="UP001595960">
    <property type="component" value="Unassembled WGS sequence"/>
</dbReference>
<dbReference type="InterPro" id="IPR002938">
    <property type="entry name" value="FAD-bd"/>
</dbReference>
<dbReference type="SUPFAM" id="SSF51905">
    <property type="entry name" value="FAD/NAD(P)-binding domain"/>
    <property type="match status" value="1"/>
</dbReference>
<evidence type="ECO:0000313" key="6">
    <source>
        <dbReference type="Proteomes" id="UP001595960"/>
    </source>
</evidence>
<dbReference type="Gene3D" id="3.30.70.2450">
    <property type="match status" value="1"/>
</dbReference>
<reference evidence="6" key="1">
    <citation type="journal article" date="2019" name="Int. J. Syst. Evol. Microbiol.">
        <title>The Global Catalogue of Microorganisms (GCM) 10K type strain sequencing project: providing services to taxonomists for standard genome sequencing and annotation.</title>
        <authorList>
            <consortium name="The Broad Institute Genomics Platform"/>
            <consortium name="The Broad Institute Genome Sequencing Center for Infectious Disease"/>
            <person name="Wu L."/>
            <person name="Ma J."/>
        </authorList>
    </citation>
    <scope>NUCLEOTIDE SEQUENCE [LARGE SCALE GENOMIC DNA]</scope>
    <source>
        <strain evidence="6">CGMCC 1.12192</strain>
    </source>
</reference>
<keyword evidence="6" id="KW-1185">Reference proteome</keyword>
<dbReference type="InterPro" id="IPR036188">
    <property type="entry name" value="FAD/NAD-bd_sf"/>
</dbReference>
<feature type="domain" description="FAD-binding" evidence="4">
    <location>
        <begin position="10"/>
        <end position="356"/>
    </location>
</feature>
<comment type="caution">
    <text evidence="5">The sequence shown here is derived from an EMBL/GenBank/DDBJ whole genome shotgun (WGS) entry which is preliminary data.</text>
</comment>
<dbReference type="GO" id="GO:0004497">
    <property type="term" value="F:monooxygenase activity"/>
    <property type="evidence" value="ECO:0007669"/>
    <property type="project" value="UniProtKB-KW"/>
</dbReference>
<accession>A0ABV9QZ67</accession>
<evidence type="ECO:0000256" key="3">
    <source>
        <dbReference type="ARBA" id="ARBA00022827"/>
    </source>
</evidence>
<protein>
    <submittedName>
        <fullName evidence="5">FAD-dependent monooxygenase</fullName>
    </submittedName>
</protein>
<evidence type="ECO:0000259" key="4">
    <source>
        <dbReference type="Pfam" id="PF01494"/>
    </source>
</evidence>
<keyword evidence="2" id="KW-0285">Flavoprotein</keyword>
<keyword evidence="3" id="KW-0274">FAD</keyword>
<dbReference type="RefSeq" id="WP_204395282.1">
    <property type="nucleotide sequence ID" value="NZ_JAFBBW010000001.1"/>
</dbReference>
<organism evidence="5 6">
    <name type="scientific">Agromyces aurantiacus</name>
    <dbReference type="NCBI Taxonomy" id="165814"/>
    <lineage>
        <taxon>Bacteria</taxon>
        <taxon>Bacillati</taxon>
        <taxon>Actinomycetota</taxon>
        <taxon>Actinomycetes</taxon>
        <taxon>Micrococcales</taxon>
        <taxon>Microbacteriaceae</taxon>
        <taxon>Agromyces</taxon>
    </lineage>
</organism>
<comment type="cofactor">
    <cofactor evidence="1">
        <name>FAD</name>
        <dbReference type="ChEBI" id="CHEBI:57692"/>
    </cofactor>
</comment>
<proteinExistence type="predicted"/>
<dbReference type="EMBL" id="JBHSJC010000001">
    <property type="protein sequence ID" value="MFC4827176.1"/>
    <property type="molecule type" value="Genomic_DNA"/>
</dbReference>
<dbReference type="Pfam" id="PF01494">
    <property type="entry name" value="FAD_binding_3"/>
    <property type="match status" value="1"/>
</dbReference>
<dbReference type="InterPro" id="IPR050641">
    <property type="entry name" value="RIFMO-like"/>
</dbReference>
<keyword evidence="5" id="KW-0503">Monooxygenase</keyword>
<name>A0ABV9QZ67_9MICO</name>
<evidence type="ECO:0000313" key="5">
    <source>
        <dbReference type="EMBL" id="MFC4827176.1"/>
    </source>
</evidence>
<sequence>MSIQTDTQPYDVVIAGAGPTGLLLAAELAAAGAGTLVLERAAHPDPTPKANGVVGRAAIELRRRGHLQGTGLRPVRPPRYGYGPFTLRLGVVGNPLHVLPVPQRRLEEMLEQGAVRHGATVLRAHRLDGFEQDAEGVTAHVTTADGRTEFRSGYLVGCDGAHSTVRRALGIEFEGTTSPTISRLARITIPDERIVRHRHELALPDGARLALFRPNVTEHGTITIAPARALDPAAPPDRYLVATQEPRGETTPTEDLDVSELRASLRRVLGTELPFTAAHAARSVVPNSRRAERYRSGRVFLAGDAAHVFSAGGSALNVGLLDAIALGETLAEALDRDGDEAVLDGYESRRRPAVDLALACTRVQHALETAGEEGDGLRRVAGELLTARRSARGIATLLEG</sequence>
<dbReference type="PRINTS" id="PR00420">
    <property type="entry name" value="RNGMNOXGNASE"/>
</dbReference>
<dbReference type="PANTHER" id="PTHR43004:SF19">
    <property type="entry name" value="BINDING MONOOXYGENASE, PUTATIVE (JCVI)-RELATED"/>
    <property type="match status" value="1"/>
</dbReference>
<evidence type="ECO:0000256" key="1">
    <source>
        <dbReference type="ARBA" id="ARBA00001974"/>
    </source>
</evidence>